<dbReference type="SUPFAM" id="SSF143437">
    <property type="entry name" value="THUMP domain-like"/>
    <property type="match status" value="1"/>
</dbReference>
<dbReference type="CDD" id="cd02440">
    <property type="entry name" value="AdoMet_MTases"/>
    <property type="match status" value="1"/>
</dbReference>
<dbReference type="PANTHER" id="PTHR14911">
    <property type="entry name" value="THUMP DOMAIN-CONTAINING"/>
    <property type="match status" value="1"/>
</dbReference>
<proteinExistence type="evidence at transcript level"/>
<dbReference type="SUPFAM" id="SSF53335">
    <property type="entry name" value="S-adenosyl-L-methionine-dependent methyltransferases"/>
    <property type="match status" value="1"/>
</dbReference>
<name>C0PSK2_PICSI</name>
<dbReference type="PANTHER" id="PTHR14911:SF13">
    <property type="entry name" value="TRNA (GUANINE(6)-N2)-METHYLTRANSFERASE THUMP3"/>
    <property type="match status" value="1"/>
</dbReference>
<dbReference type="EMBL" id="BT071326">
    <property type="protein sequence ID" value="ACN40792.1"/>
    <property type="molecule type" value="mRNA"/>
</dbReference>
<dbReference type="Gene3D" id="3.40.50.150">
    <property type="entry name" value="Vaccinia Virus protein VP39"/>
    <property type="match status" value="1"/>
</dbReference>
<evidence type="ECO:0000313" key="2">
    <source>
        <dbReference type="EMBL" id="ACN40792.1"/>
    </source>
</evidence>
<dbReference type="FunFam" id="3.40.50.150:FF:000073">
    <property type="entry name" value="THUMP domain containing 3"/>
    <property type="match status" value="1"/>
</dbReference>
<dbReference type="GO" id="GO:0030488">
    <property type="term" value="P:tRNA methylation"/>
    <property type="evidence" value="ECO:0007669"/>
    <property type="project" value="TreeGrafter"/>
</dbReference>
<dbReference type="Gene3D" id="3.30.2130.30">
    <property type="match status" value="1"/>
</dbReference>
<reference evidence="2" key="1">
    <citation type="submission" date="2009-02" db="EMBL/GenBank/DDBJ databases">
        <title>Full length sequence-verified cDNA sequences from Sitka spruce (Picea sitchensis).</title>
        <authorList>
            <person name="Reid K.E."/>
            <person name="Liao N."/>
            <person name="Ralph S."/>
            <person name="Kolosova N."/>
            <person name="Oddy C."/>
            <person name="Moore R."/>
            <person name="Mayo M."/>
            <person name="Wagner S."/>
            <person name="King J."/>
            <person name="Yanchuk A."/>
            <person name="Holt R."/>
            <person name="Jones S."/>
            <person name="Marra M."/>
            <person name="Ritland C.E."/>
            <person name="Ritland K."/>
            <person name="Bohlmann J."/>
        </authorList>
    </citation>
    <scope>NUCLEOTIDE SEQUENCE</scope>
    <source>
        <tissue evidence="2">Bark</tissue>
    </source>
</reference>
<feature type="domain" description="Ribosomal RNA large subunit methyltransferase K/L-like methyltransferase" evidence="1">
    <location>
        <begin position="134"/>
        <end position="290"/>
    </location>
</feature>
<evidence type="ECO:0000259" key="1">
    <source>
        <dbReference type="Pfam" id="PF01170"/>
    </source>
</evidence>
<dbReference type="AlphaFoldDB" id="C0PSK2"/>
<sequence>MGPTLDGDCSILFRVSCDRTCTNLKRHEFTSVDAEAAIGEGVHYLFGWPASMRLYDLEVVAWIRDAEVLLAIAVLPNWNRRKQEVFPVSCLQDSSSTAPDLFIPSFEIRANAEQGETKLRPRPSRIDSQLYAKRLYRKVLVETSLKPSTAFSLLQLAEVQPGHLIIDPMCGCGTIPLEAAENFSGQVMCLGGDTAQKAVAAAKSNSQDLKESSDVLHWDATHLPLRTGCVDRVICDMPFGVRCGNIRVRQWLCPKVLKEMIRVLAPETGLAVLMVQGKFMRKEIEVNQKQFLKLVNHLNVQMEGIRVEVFVLQRTSEPTPTLVSSCKIKFDAKKNLKKRGNKHFC</sequence>
<dbReference type="GO" id="GO:0016423">
    <property type="term" value="F:tRNA (guanine) methyltransferase activity"/>
    <property type="evidence" value="ECO:0007669"/>
    <property type="project" value="TreeGrafter"/>
</dbReference>
<protein>
    <recommendedName>
        <fullName evidence="1">Ribosomal RNA large subunit methyltransferase K/L-like methyltransferase domain-containing protein</fullName>
    </recommendedName>
</protein>
<organism evidence="2">
    <name type="scientific">Picea sitchensis</name>
    <name type="common">Sitka spruce</name>
    <name type="synonym">Pinus sitchensis</name>
    <dbReference type="NCBI Taxonomy" id="3332"/>
    <lineage>
        <taxon>Eukaryota</taxon>
        <taxon>Viridiplantae</taxon>
        <taxon>Streptophyta</taxon>
        <taxon>Embryophyta</taxon>
        <taxon>Tracheophyta</taxon>
        <taxon>Spermatophyta</taxon>
        <taxon>Pinopsida</taxon>
        <taxon>Pinidae</taxon>
        <taxon>Conifers I</taxon>
        <taxon>Pinales</taxon>
        <taxon>Pinaceae</taxon>
        <taxon>Picea</taxon>
    </lineage>
</organism>
<dbReference type="GO" id="GO:0043527">
    <property type="term" value="C:tRNA methyltransferase complex"/>
    <property type="evidence" value="ECO:0007669"/>
    <property type="project" value="UniProtKB-ARBA"/>
</dbReference>
<accession>C0PSK2</accession>
<dbReference type="InterPro" id="IPR029063">
    <property type="entry name" value="SAM-dependent_MTases_sf"/>
</dbReference>
<dbReference type="Pfam" id="PF01170">
    <property type="entry name" value="UPF0020"/>
    <property type="match status" value="1"/>
</dbReference>
<dbReference type="InterPro" id="IPR000241">
    <property type="entry name" value="RlmKL-like_Mtase"/>
</dbReference>